<accession>A0A432XCC4</accession>
<reference evidence="3" key="1">
    <citation type="journal article" date="2018" name="Front. Microbiol.">
        <title>Genome-Based Analysis Reveals the Taxonomy and Diversity of the Family Idiomarinaceae.</title>
        <authorList>
            <person name="Liu Y."/>
            <person name="Lai Q."/>
            <person name="Shao Z."/>
        </authorList>
    </citation>
    <scope>NUCLEOTIDE SEQUENCE [LARGE SCALE GENOMIC DNA]</scope>
    <source>
        <strain evidence="3">908033</strain>
    </source>
</reference>
<name>A0A432XCC4_9GAMM</name>
<evidence type="ECO:0000313" key="2">
    <source>
        <dbReference type="EMBL" id="RUO46207.1"/>
    </source>
</evidence>
<evidence type="ECO:0000256" key="1">
    <source>
        <dbReference type="SAM" id="Phobius"/>
    </source>
</evidence>
<dbReference type="STRING" id="519452.SAMN04488139_2464"/>
<dbReference type="AlphaFoldDB" id="A0A432XCC4"/>
<dbReference type="EMBL" id="PIPU01000008">
    <property type="protein sequence ID" value="RUO46207.1"/>
    <property type="molecule type" value="Genomic_DNA"/>
</dbReference>
<comment type="caution">
    <text evidence="2">The sequence shown here is derived from an EMBL/GenBank/DDBJ whole genome shotgun (WGS) entry which is preliminary data.</text>
</comment>
<keyword evidence="1" id="KW-1133">Transmembrane helix</keyword>
<protein>
    <submittedName>
        <fullName evidence="2">Uncharacterized protein</fullName>
    </submittedName>
</protein>
<feature type="transmembrane region" description="Helical" evidence="1">
    <location>
        <begin position="12"/>
        <end position="37"/>
    </location>
</feature>
<feature type="transmembrane region" description="Helical" evidence="1">
    <location>
        <begin position="43"/>
        <end position="64"/>
    </location>
</feature>
<proteinExistence type="predicted"/>
<organism evidence="2 3">
    <name type="scientific">Pseudidiomarina donghaiensis</name>
    <dbReference type="NCBI Taxonomy" id="519452"/>
    <lineage>
        <taxon>Bacteria</taxon>
        <taxon>Pseudomonadati</taxon>
        <taxon>Pseudomonadota</taxon>
        <taxon>Gammaproteobacteria</taxon>
        <taxon>Alteromonadales</taxon>
        <taxon>Idiomarinaceae</taxon>
        <taxon>Pseudidiomarina</taxon>
    </lineage>
</organism>
<keyword evidence="1" id="KW-0812">Transmembrane</keyword>
<keyword evidence="1" id="KW-0472">Membrane</keyword>
<keyword evidence="3" id="KW-1185">Reference proteome</keyword>
<gene>
    <name evidence="2" type="ORF">CWE24_11565</name>
</gene>
<sequence>MNRENQPVKLGAVARVGAGFILFCTVIAFLIIAYFLIVEGITLSGIAFILACVVGCYLFAYMTFRGQVPPIFRWLE</sequence>
<evidence type="ECO:0000313" key="3">
    <source>
        <dbReference type="Proteomes" id="UP000286985"/>
    </source>
</evidence>
<dbReference type="Proteomes" id="UP000286985">
    <property type="component" value="Unassembled WGS sequence"/>
</dbReference>